<dbReference type="RefSeq" id="WP_008273867.1">
    <property type="nucleotide sequence ID" value="NZ_AAXW01000003.1"/>
</dbReference>
<proteinExistence type="predicted"/>
<dbReference type="EMBL" id="AAXW01000003">
    <property type="protein sequence ID" value="EAZ93197.1"/>
    <property type="molecule type" value="Genomic_DNA"/>
</dbReference>
<evidence type="ECO:0000313" key="1">
    <source>
        <dbReference type="EMBL" id="EAZ93197.1"/>
    </source>
</evidence>
<sequence>MQSISNDYSIDYLSNVIVSQREARTANIVELLDNLQLIKYQLKQSGVPDVVESIEKAIDQCQKLKLLN</sequence>
<evidence type="ECO:0000313" key="2">
    <source>
        <dbReference type="Proteomes" id="UP000003781"/>
    </source>
</evidence>
<dbReference type="eggNOG" id="ENOG50321GH">
    <property type="taxonomic scope" value="Bacteria"/>
</dbReference>
<gene>
    <name evidence="1" type="ORF">CY0110_03974</name>
</gene>
<protein>
    <submittedName>
        <fullName evidence="1">Uncharacterized protein</fullName>
    </submittedName>
</protein>
<name>A3IKK8_9CHRO</name>
<dbReference type="Proteomes" id="UP000003781">
    <property type="component" value="Unassembled WGS sequence"/>
</dbReference>
<accession>A3IKK8</accession>
<dbReference type="AlphaFoldDB" id="A3IKK8"/>
<keyword evidence="2" id="KW-1185">Reference proteome</keyword>
<organism evidence="1 2">
    <name type="scientific">Crocosphaera chwakensis CCY0110</name>
    <dbReference type="NCBI Taxonomy" id="391612"/>
    <lineage>
        <taxon>Bacteria</taxon>
        <taxon>Bacillati</taxon>
        <taxon>Cyanobacteriota</taxon>
        <taxon>Cyanophyceae</taxon>
        <taxon>Oscillatoriophycideae</taxon>
        <taxon>Chroococcales</taxon>
        <taxon>Aphanothecaceae</taxon>
        <taxon>Crocosphaera</taxon>
        <taxon>Crocosphaera chwakensis</taxon>
    </lineage>
</organism>
<reference evidence="1 2" key="1">
    <citation type="submission" date="2007-03" db="EMBL/GenBank/DDBJ databases">
        <authorList>
            <person name="Stal L."/>
            <person name="Ferriera S."/>
            <person name="Johnson J."/>
            <person name="Kravitz S."/>
            <person name="Beeson K."/>
            <person name="Sutton G."/>
            <person name="Rogers Y.-H."/>
            <person name="Friedman R."/>
            <person name="Frazier M."/>
            <person name="Venter J.C."/>
        </authorList>
    </citation>
    <scope>NUCLEOTIDE SEQUENCE [LARGE SCALE GENOMIC DNA]</scope>
    <source>
        <strain evidence="1 2">CCY0110</strain>
    </source>
</reference>
<dbReference type="OrthoDB" id="583367at2"/>
<comment type="caution">
    <text evidence="1">The sequence shown here is derived from an EMBL/GenBank/DDBJ whole genome shotgun (WGS) entry which is preliminary data.</text>
</comment>